<evidence type="ECO:0000313" key="1">
    <source>
        <dbReference type="EMBL" id="OZG64231.1"/>
    </source>
</evidence>
<dbReference type="Pfam" id="PF04402">
    <property type="entry name" value="SIMPL"/>
    <property type="match status" value="1"/>
</dbReference>
<dbReference type="InterPro" id="IPR007497">
    <property type="entry name" value="SIMPL/DUF541"/>
</dbReference>
<dbReference type="Gene3D" id="3.30.110.170">
    <property type="entry name" value="Protein of unknown function (DUF541), domain 1"/>
    <property type="match status" value="1"/>
</dbReference>
<keyword evidence="2" id="KW-1185">Reference proteome</keyword>
<dbReference type="Proteomes" id="UP000216074">
    <property type="component" value="Unassembled WGS sequence"/>
</dbReference>
<dbReference type="PANTHER" id="PTHR34387:SF2">
    <property type="entry name" value="SLR1258 PROTEIN"/>
    <property type="match status" value="1"/>
</dbReference>
<accession>A0A261FYH7</accession>
<reference evidence="1 2" key="1">
    <citation type="journal article" date="2017" name="BMC Genomics">
        <title>Comparative genomic and phylogenomic analyses of the Bifidobacteriaceae family.</title>
        <authorList>
            <person name="Lugli G.A."/>
            <person name="Milani C."/>
            <person name="Turroni F."/>
            <person name="Duranti S."/>
            <person name="Mancabelli L."/>
            <person name="Mangifesta M."/>
            <person name="Ferrario C."/>
            <person name="Modesto M."/>
            <person name="Mattarelli P."/>
            <person name="Jiri K."/>
            <person name="van Sinderen D."/>
            <person name="Ventura M."/>
        </authorList>
    </citation>
    <scope>NUCLEOTIDE SEQUENCE [LARGE SCALE GENOMIC DNA]</scope>
    <source>
        <strain evidence="1 2">DSM 100202</strain>
    </source>
</reference>
<protein>
    <recommendedName>
        <fullName evidence="3">SIMPL domain-containing protein</fullName>
    </recommendedName>
</protein>
<dbReference type="OrthoDB" id="9813144at2"/>
<evidence type="ECO:0000313" key="2">
    <source>
        <dbReference type="Proteomes" id="UP000216074"/>
    </source>
</evidence>
<dbReference type="GO" id="GO:0006974">
    <property type="term" value="P:DNA damage response"/>
    <property type="evidence" value="ECO:0007669"/>
    <property type="project" value="TreeGrafter"/>
</dbReference>
<evidence type="ECO:0008006" key="3">
    <source>
        <dbReference type="Google" id="ProtNLM"/>
    </source>
</evidence>
<dbReference type="PANTHER" id="PTHR34387">
    <property type="entry name" value="SLR1258 PROTEIN"/>
    <property type="match status" value="1"/>
</dbReference>
<comment type="caution">
    <text evidence="1">The sequence shown here is derived from an EMBL/GenBank/DDBJ whole genome shotgun (WGS) entry which is preliminary data.</text>
</comment>
<organism evidence="1 2">
    <name type="scientific">Bifidobacterium hapali</name>
    <dbReference type="NCBI Taxonomy" id="1630172"/>
    <lineage>
        <taxon>Bacteria</taxon>
        <taxon>Bacillati</taxon>
        <taxon>Actinomycetota</taxon>
        <taxon>Actinomycetes</taxon>
        <taxon>Bifidobacteriales</taxon>
        <taxon>Bifidobacteriaceae</taxon>
        <taxon>Bifidobacterium</taxon>
    </lineage>
</organism>
<gene>
    <name evidence="1" type="ORF">BHAP_1398</name>
</gene>
<dbReference type="InterPro" id="IPR052022">
    <property type="entry name" value="26kDa_periplasmic_antigen"/>
</dbReference>
<dbReference type="RefSeq" id="WP_158216448.1">
    <property type="nucleotide sequence ID" value="NZ_MWWY01000025.1"/>
</dbReference>
<sequence>MERTVKIGSSVEGTFDPDQLTVTVTIEESLDTKEECSKAYNTNLAHVRDELAKAGVPDSDISTRRFTLRPHTERLYYKKSKNDYYYAKTVIEGYEYSGKIVVTTSQLDKAAPIWLALSDCGSAVTFDMYFGIADETPARNSLLEYAVQEAKKNAEILAKASGAELGPIASIEHNFSRGGLSYWDDRIYAPTGFAGVPDEAEAPEFIPEPVRISCQVDCIWTLQ</sequence>
<name>A0A261FYH7_9BIFI</name>
<dbReference type="EMBL" id="MWWY01000025">
    <property type="protein sequence ID" value="OZG64231.1"/>
    <property type="molecule type" value="Genomic_DNA"/>
</dbReference>
<dbReference type="AlphaFoldDB" id="A0A261FYH7"/>
<dbReference type="Gene3D" id="3.30.70.2970">
    <property type="entry name" value="Protein of unknown function (DUF541), domain 2"/>
    <property type="match status" value="1"/>
</dbReference>
<proteinExistence type="predicted"/>